<feature type="compositionally biased region" description="Basic and acidic residues" evidence="1">
    <location>
        <begin position="49"/>
        <end position="59"/>
    </location>
</feature>
<proteinExistence type="predicted"/>
<accession>A0ABT0E1Q5</accession>
<sequence>MTEIYPNIILRIIFINYPDHRHHPDERATCTQFAHKAFPLENLEKGNRNSVIRNRESKSSELQYETGYRASSAMN</sequence>
<evidence type="ECO:0000256" key="1">
    <source>
        <dbReference type="SAM" id="MobiDB-lite"/>
    </source>
</evidence>
<feature type="region of interest" description="Disordered" evidence="1">
    <location>
        <begin position="49"/>
        <end position="75"/>
    </location>
</feature>
<evidence type="ECO:0000313" key="3">
    <source>
        <dbReference type="Proteomes" id="UP001203512"/>
    </source>
</evidence>
<evidence type="ECO:0000313" key="2">
    <source>
        <dbReference type="EMBL" id="MCK0533293.1"/>
    </source>
</evidence>
<comment type="caution">
    <text evidence="2">The sequence shown here is derived from an EMBL/GenBank/DDBJ whole genome shotgun (WGS) entry which is preliminary data.</text>
</comment>
<protein>
    <submittedName>
        <fullName evidence="2">Uncharacterized protein</fullName>
    </submittedName>
</protein>
<keyword evidence="3" id="KW-1185">Reference proteome</keyword>
<gene>
    <name evidence="2" type="ORF">MU848_17010</name>
</gene>
<dbReference type="Proteomes" id="UP001203512">
    <property type="component" value="Unassembled WGS sequence"/>
</dbReference>
<name>A0ABT0E1Q5_9SPHN</name>
<dbReference type="RefSeq" id="WP_196225562.1">
    <property type="nucleotide sequence ID" value="NZ_JALKHS010000019.1"/>
</dbReference>
<reference evidence="2 3" key="1">
    <citation type="submission" date="2022-04" db="EMBL/GenBank/DDBJ databases">
        <authorList>
            <person name="Huq M.A."/>
        </authorList>
    </citation>
    <scope>NUCLEOTIDE SEQUENCE [LARGE SCALE GENOMIC DNA]</scope>
    <source>
        <strain evidence="2 3">MAH-33</strain>
    </source>
</reference>
<dbReference type="EMBL" id="JALKHS010000019">
    <property type="protein sequence ID" value="MCK0533293.1"/>
    <property type="molecule type" value="Genomic_DNA"/>
</dbReference>
<organism evidence="2 3">
    <name type="scientific">Sphingobium agri</name>
    <dbReference type="NCBI Taxonomy" id="2933566"/>
    <lineage>
        <taxon>Bacteria</taxon>
        <taxon>Pseudomonadati</taxon>
        <taxon>Pseudomonadota</taxon>
        <taxon>Alphaproteobacteria</taxon>
        <taxon>Sphingomonadales</taxon>
        <taxon>Sphingomonadaceae</taxon>
        <taxon>Sphingobium</taxon>
    </lineage>
</organism>